<reference evidence="3 4" key="1">
    <citation type="submission" date="2019-06" db="EMBL/GenBank/DDBJ databases">
        <authorList>
            <person name="Palmer J.M."/>
        </authorList>
    </citation>
    <scope>NUCLEOTIDE SEQUENCE [LARGE SCALE GENOMIC DNA]</scope>
    <source>
        <strain evidence="3 4">TWF191</strain>
    </source>
</reference>
<evidence type="ECO:0000259" key="2">
    <source>
        <dbReference type="Pfam" id="PF20411"/>
    </source>
</evidence>
<evidence type="ECO:0000313" key="3">
    <source>
        <dbReference type="EMBL" id="KAF3226164.1"/>
    </source>
</evidence>
<proteinExistence type="predicted"/>
<feature type="domain" description="DUF6697" evidence="2">
    <location>
        <begin position="353"/>
        <end position="538"/>
    </location>
</feature>
<evidence type="ECO:0000313" key="4">
    <source>
        <dbReference type="Proteomes" id="UP000483672"/>
    </source>
</evidence>
<accession>A0A7C8V0M8</accession>
<dbReference type="Proteomes" id="UP000483672">
    <property type="component" value="Unassembled WGS sequence"/>
</dbReference>
<name>A0A7C8V0M8_ORBOL</name>
<organism evidence="3 4">
    <name type="scientific">Orbilia oligospora</name>
    <name type="common">Nematode-trapping fungus</name>
    <name type="synonym">Arthrobotrys oligospora</name>
    <dbReference type="NCBI Taxonomy" id="2813651"/>
    <lineage>
        <taxon>Eukaryota</taxon>
        <taxon>Fungi</taxon>
        <taxon>Dikarya</taxon>
        <taxon>Ascomycota</taxon>
        <taxon>Pezizomycotina</taxon>
        <taxon>Orbiliomycetes</taxon>
        <taxon>Orbiliales</taxon>
        <taxon>Orbiliaceae</taxon>
        <taxon>Orbilia</taxon>
    </lineage>
</organism>
<feature type="region of interest" description="Disordered" evidence="1">
    <location>
        <begin position="66"/>
        <end position="85"/>
    </location>
</feature>
<feature type="region of interest" description="Disordered" evidence="1">
    <location>
        <begin position="306"/>
        <end position="349"/>
    </location>
</feature>
<evidence type="ECO:0000256" key="1">
    <source>
        <dbReference type="SAM" id="MobiDB-lite"/>
    </source>
</evidence>
<gene>
    <name evidence="3" type="ORF">TWF191_004826</name>
</gene>
<dbReference type="AlphaFoldDB" id="A0A7C8V0M8"/>
<dbReference type="InterPro" id="IPR046520">
    <property type="entry name" value="DUF6697"/>
</dbReference>
<feature type="compositionally biased region" description="Acidic residues" evidence="1">
    <location>
        <begin position="68"/>
        <end position="78"/>
    </location>
</feature>
<feature type="compositionally biased region" description="Low complexity" evidence="1">
    <location>
        <begin position="322"/>
        <end position="347"/>
    </location>
</feature>
<protein>
    <recommendedName>
        <fullName evidence="2">DUF6697 domain-containing protein</fullName>
    </recommendedName>
</protein>
<feature type="compositionally biased region" description="Basic residues" evidence="1">
    <location>
        <begin position="179"/>
        <end position="189"/>
    </location>
</feature>
<dbReference type="EMBL" id="WIPF01000024">
    <property type="protein sequence ID" value="KAF3226164.1"/>
    <property type="molecule type" value="Genomic_DNA"/>
</dbReference>
<sequence>MARVAFLRESTSRAPILTEPLTPREWAAFGTAIGEPQDEQVPEHLRFHNPAWNLSLFRTLAQKRWEEQGGEGELEEPGPIDTSAYSESENVDMVDKMDTTVDEEGSFTGIAATNILPEGRMRKKAKLDYSGMFMPFHELDDEDDGKKKHRSPVRDISGDRTSNQLLLGSGMAPDSLPKPQHKRRGRPPRKPQLTSEFISEMDDLSQGEDTPGESVSSKGVPFLVRTVNVQTERRKALLDAGNKMPEINWLKRDPIPKSELSAIPPPSTSGLVLPSTERNNVTGYKKRVSLAPGFSQSTHRAIMNTISHPTKQTPPTEEKTTHQLTSSLPEPSPSPIRRGGSSSPTSSEYEKFFSRRDHISPLIGGNIRAVVVTTSAGKPNASIQTKGYMAIQPAWNPHAPRKAGENGSMMQLSETSTDPISKTQKNFPLFVARRPHQWEYCGQYKVVEVVKLSAFENWMHLSTGGSKLLRHWGESILQKRFEWAKNMFMQNCGWSEEKWRTAAVEDIMGPILAGTVPMHWVHLQCVGFDLEFYEALLRQKVKCGLAASQKIIL</sequence>
<comment type="caution">
    <text evidence="3">The sequence shown here is derived from an EMBL/GenBank/DDBJ whole genome shotgun (WGS) entry which is preliminary data.</text>
</comment>
<dbReference type="Pfam" id="PF20411">
    <property type="entry name" value="DUF6697"/>
    <property type="match status" value="1"/>
</dbReference>
<feature type="region of interest" description="Disordered" evidence="1">
    <location>
        <begin position="137"/>
        <end position="194"/>
    </location>
</feature>